<reference evidence="2 3" key="1">
    <citation type="submission" date="2020-08" db="EMBL/GenBank/DDBJ databases">
        <title>Genomic Encyclopedia of Type Strains, Phase III (KMG-III): the genomes of soil and plant-associated and newly described type strains.</title>
        <authorList>
            <person name="Whitman W."/>
        </authorList>
    </citation>
    <scope>NUCLEOTIDE SEQUENCE [LARGE SCALE GENOMIC DNA]</scope>
    <source>
        <strain evidence="2 3">CECT 3302</strain>
    </source>
</reference>
<feature type="compositionally biased region" description="Low complexity" evidence="1">
    <location>
        <begin position="42"/>
        <end position="54"/>
    </location>
</feature>
<dbReference type="RefSeq" id="WP_183545535.1">
    <property type="nucleotide sequence ID" value="NZ_BMQT01000007.1"/>
</dbReference>
<dbReference type="EMBL" id="JACHXG010000005">
    <property type="protein sequence ID" value="MBB3089601.1"/>
    <property type="molecule type" value="Genomic_DNA"/>
</dbReference>
<organism evidence="2 3">
    <name type="scientific">Nocardioides albus</name>
    <dbReference type="NCBI Taxonomy" id="1841"/>
    <lineage>
        <taxon>Bacteria</taxon>
        <taxon>Bacillati</taxon>
        <taxon>Actinomycetota</taxon>
        <taxon>Actinomycetes</taxon>
        <taxon>Propionibacteriales</taxon>
        <taxon>Nocardioidaceae</taxon>
        <taxon>Nocardioides</taxon>
    </lineage>
</organism>
<sequence>MSEGLGSPVSDSLGDSVGWLGDSLGSLGDWLGSLGDWLGSLGDSPGSLGDSMGPPGLPVGLGSDGIWVGRAGTGDIESGADSSTARGLAGADPAASGVPGAELPGALVYGSVCDGVEDDFSSGETGEIKLTPDSSVA</sequence>
<evidence type="ECO:0000256" key="1">
    <source>
        <dbReference type="SAM" id="MobiDB-lite"/>
    </source>
</evidence>
<evidence type="ECO:0000313" key="3">
    <source>
        <dbReference type="Proteomes" id="UP000577707"/>
    </source>
</evidence>
<evidence type="ECO:0000313" key="2">
    <source>
        <dbReference type="EMBL" id="MBB3089601.1"/>
    </source>
</evidence>
<dbReference type="Proteomes" id="UP000577707">
    <property type="component" value="Unassembled WGS sequence"/>
</dbReference>
<gene>
    <name evidence="2" type="ORF">FHS12_002550</name>
</gene>
<proteinExistence type="predicted"/>
<accession>A0A7W5A4Y1</accession>
<name>A0A7W5A4Y1_9ACTN</name>
<dbReference type="AlphaFoldDB" id="A0A7W5A4Y1"/>
<comment type="caution">
    <text evidence="2">The sequence shown here is derived from an EMBL/GenBank/DDBJ whole genome shotgun (WGS) entry which is preliminary data.</text>
</comment>
<protein>
    <submittedName>
        <fullName evidence="2">Uncharacterized protein</fullName>
    </submittedName>
</protein>
<feature type="region of interest" description="Disordered" evidence="1">
    <location>
        <begin position="42"/>
        <end position="100"/>
    </location>
</feature>
<keyword evidence="3" id="KW-1185">Reference proteome</keyword>